<dbReference type="GO" id="GO:0005886">
    <property type="term" value="C:plasma membrane"/>
    <property type="evidence" value="ECO:0007669"/>
    <property type="project" value="UniProtKB-SubCell"/>
</dbReference>
<evidence type="ECO:0000256" key="3">
    <source>
        <dbReference type="ARBA" id="ARBA00022692"/>
    </source>
</evidence>
<keyword evidence="3 6" id="KW-0812">Transmembrane</keyword>
<keyword evidence="10" id="KW-1185">Reference proteome</keyword>
<evidence type="ECO:0000313" key="10">
    <source>
        <dbReference type="Proteomes" id="UP000036908"/>
    </source>
</evidence>
<dbReference type="InterPro" id="IPR025857">
    <property type="entry name" value="MacB_PCD"/>
</dbReference>
<gene>
    <name evidence="9" type="ORF">OB69_05645</name>
</gene>
<evidence type="ECO:0008006" key="11">
    <source>
        <dbReference type="Google" id="ProtNLM"/>
    </source>
</evidence>
<feature type="transmembrane region" description="Helical" evidence="6">
    <location>
        <begin position="709"/>
        <end position="736"/>
    </location>
</feature>
<dbReference type="AlphaFoldDB" id="A0A0L8AMH1"/>
<feature type="transmembrane region" description="Helical" evidence="6">
    <location>
        <begin position="375"/>
        <end position="398"/>
    </location>
</feature>
<dbReference type="PANTHER" id="PTHR30572">
    <property type="entry name" value="MEMBRANE COMPONENT OF TRANSPORTER-RELATED"/>
    <property type="match status" value="1"/>
</dbReference>
<evidence type="ECO:0000256" key="6">
    <source>
        <dbReference type="SAM" id="Phobius"/>
    </source>
</evidence>
<dbReference type="EMBL" id="JSVA01000007">
    <property type="protein sequence ID" value="KOF03385.1"/>
    <property type="molecule type" value="Genomic_DNA"/>
</dbReference>
<dbReference type="PROSITE" id="PS51257">
    <property type="entry name" value="PROKAR_LIPOPROTEIN"/>
    <property type="match status" value="1"/>
</dbReference>
<name>A0A0L8AMH1_9BACT</name>
<sequence>MLKNFILVTLRNLRRNSLYSFINISGLSIGIACSILILLWVKNQTSFNKFIPKADRLYQVWVNADFNGTINSWNSVPLPTYEAMKNADANIVNSAVTGWGGNRLLTVGETRLMQRGYFASNEFLEMFEFPMVMGDRTEVLDEPASIVISEKLSDLLFKGADPIGELVRLDDASTLKVTGVFKDVPQNSSFQFDYIIPWKHREAIEEWVRNNTTNWGNYSFQVYVELTDAASEDKVEASIKDILTENGQDDMPRAFFLHPMLRWRLHTSFENGKESGGMHEYVTLFTVIALFIIIIACINFMNLATARSERRAKEVGVRKSLGSTRSQLIFQFYGESLVISLISFVLALFLVQLALPAYNNLVDLKLSIDYASSEFWLFALAIIFLTGVISGSYPSLYLSSFNPVKTLKGKVNIGKNANTPRKVLVMLQFGFAVILVISTIVIVKQIDLAKNRDLGYNQEGLITVPYTDALAENYDVLKNDLLASGVVESITRSNSDVTSINSNNFLGWPGKPESQRVIFVTIATEYDYAKTIGAEMLYGRDFSKEFASDSSAIIVNKAALDLMELEDPIGTQLDLWGGKRTLIGVIDNVLMGSPYDEVRPLFMVMDPEWISAITVRLSATNDLSGTMNTVQEIFEKHNPAYPFESRFVDVDFERKYTEINLTRELSMLFAGLTIFITGLGLFGLASYTAEQRIKEIGIRKVLGASVGNLVGLMSIDFAKLVLIAFAVAAPVAYFLLDSYLQRYPIRTSIDWWIFVLTGVVALLFALAVVINQARRAALANPVKSLRSE</sequence>
<feature type="domain" description="MacB-like periplasmic core" evidence="8">
    <location>
        <begin position="20"/>
        <end position="241"/>
    </location>
</feature>
<evidence type="ECO:0000256" key="2">
    <source>
        <dbReference type="ARBA" id="ARBA00022475"/>
    </source>
</evidence>
<accession>A0A0L8AMH1</accession>
<keyword evidence="2" id="KW-1003">Cell membrane</keyword>
<dbReference type="Pfam" id="PF12704">
    <property type="entry name" value="MacB_PCD"/>
    <property type="match status" value="1"/>
</dbReference>
<feature type="transmembrane region" description="Helical" evidence="6">
    <location>
        <begin position="751"/>
        <end position="770"/>
    </location>
</feature>
<organism evidence="9 10">
    <name type="scientific">Roseivirga seohaensis subsp. aquiponti</name>
    <dbReference type="NCBI Taxonomy" id="1566026"/>
    <lineage>
        <taxon>Bacteria</taxon>
        <taxon>Pseudomonadati</taxon>
        <taxon>Bacteroidota</taxon>
        <taxon>Cytophagia</taxon>
        <taxon>Cytophagales</taxon>
        <taxon>Roseivirgaceae</taxon>
        <taxon>Roseivirga</taxon>
    </lineage>
</organism>
<evidence type="ECO:0000259" key="7">
    <source>
        <dbReference type="Pfam" id="PF02687"/>
    </source>
</evidence>
<evidence type="ECO:0000256" key="4">
    <source>
        <dbReference type="ARBA" id="ARBA00022989"/>
    </source>
</evidence>
<feature type="transmembrane region" description="Helical" evidence="6">
    <location>
        <begin position="21"/>
        <end position="41"/>
    </location>
</feature>
<feature type="transmembrane region" description="Helical" evidence="6">
    <location>
        <begin position="665"/>
        <end position="688"/>
    </location>
</feature>
<protein>
    <recommendedName>
        <fullName evidence="11">ABC transporter permease</fullName>
    </recommendedName>
</protein>
<feature type="transmembrane region" description="Helical" evidence="6">
    <location>
        <begin position="281"/>
        <end position="303"/>
    </location>
</feature>
<feature type="domain" description="ABC3 transporter permease C-terminal" evidence="7">
    <location>
        <begin position="667"/>
        <end position="777"/>
    </location>
</feature>
<dbReference type="OrthoDB" id="5933722at2"/>
<feature type="transmembrane region" description="Helical" evidence="6">
    <location>
        <begin position="423"/>
        <end position="443"/>
    </location>
</feature>
<feature type="transmembrane region" description="Helical" evidence="6">
    <location>
        <begin position="328"/>
        <end position="355"/>
    </location>
</feature>
<dbReference type="PANTHER" id="PTHR30572:SF18">
    <property type="entry name" value="ABC-TYPE MACROLIDE FAMILY EXPORT SYSTEM PERMEASE COMPONENT 2"/>
    <property type="match status" value="1"/>
</dbReference>
<keyword evidence="4 6" id="KW-1133">Transmembrane helix</keyword>
<reference evidence="10" key="1">
    <citation type="submission" date="2014-11" db="EMBL/GenBank/DDBJ databases">
        <title>Genome sequencing of Roseivirga sp. D-25.</title>
        <authorList>
            <person name="Selvaratnam C."/>
            <person name="Thevarajoo S."/>
            <person name="Goh K.M."/>
            <person name="Eee R."/>
            <person name="Chan K.-G."/>
            <person name="Chong C.S."/>
        </authorList>
    </citation>
    <scope>NUCLEOTIDE SEQUENCE [LARGE SCALE GENOMIC DNA]</scope>
    <source>
        <strain evidence="10">D-25</strain>
    </source>
</reference>
<dbReference type="GO" id="GO:0022857">
    <property type="term" value="F:transmembrane transporter activity"/>
    <property type="evidence" value="ECO:0007669"/>
    <property type="project" value="TreeGrafter"/>
</dbReference>
<dbReference type="Pfam" id="PF02687">
    <property type="entry name" value="FtsX"/>
    <property type="match status" value="2"/>
</dbReference>
<dbReference type="PATRIC" id="fig|1566026.4.peg.2955"/>
<comment type="subcellular location">
    <subcellularLocation>
        <location evidence="1">Cell membrane</location>
        <topology evidence="1">Multi-pass membrane protein</topology>
    </subcellularLocation>
</comment>
<comment type="caution">
    <text evidence="9">The sequence shown here is derived from an EMBL/GenBank/DDBJ whole genome shotgun (WGS) entry which is preliminary data.</text>
</comment>
<feature type="domain" description="ABC3 transporter permease C-terminal" evidence="7">
    <location>
        <begin position="287"/>
        <end position="403"/>
    </location>
</feature>
<dbReference type="Proteomes" id="UP000036908">
    <property type="component" value="Unassembled WGS sequence"/>
</dbReference>
<dbReference type="InterPro" id="IPR050250">
    <property type="entry name" value="Macrolide_Exporter_MacB"/>
</dbReference>
<evidence type="ECO:0000256" key="5">
    <source>
        <dbReference type="ARBA" id="ARBA00023136"/>
    </source>
</evidence>
<evidence type="ECO:0000313" key="9">
    <source>
        <dbReference type="EMBL" id="KOF03385.1"/>
    </source>
</evidence>
<evidence type="ECO:0000256" key="1">
    <source>
        <dbReference type="ARBA" id="ARBA00004651"/>
    </source>
</evidence>
<keyword evidence="5 6" id="KW-0472">Membrane</keyword>
<evidence type="ECO:0000259" key="8">
    <source>
        <dbReference type="Pfam" id="PF12704"/>
    </source>
</evidence>
<proteinExistence type="predicted"/>
<dbReference type="RefSeq" id="WP_053222735.1">
    <property type="nucleotide sequence ID" value="NZ_JSVA01000007.1"/>
</dbReference>
<dbReference type="InterPro" id="IPR003838">
    <property type="entry name" value="ABC3_permease_C"/>
</dbReference>